<organism evidence="1 2">
    <name type="scientific">Bacillus benzoevorans</name>
    <dbReference type="NCBI Taxonomy" id="1456"/>
    <lineage>
        <taxon>Bacteria</taxon>
        <taxon>Bacillati</taxon>
        <taxon>Bacillota</taxon>
        <taxon>Bacilli</taxon>
        <taxon>Bacillales</taxon>
        <taxon>Bacillaceae</taxon>
        <taxon>Bacillus</taxon>
    </lineage>
</organism>
<evidence type="ECO:0008006" key="3">
    <source>
        <dbReference type="Google" id="ProtNLM"/>
    </source>
</evidence>
<reference evidence="1 2" key="1">
    <citation type="submission" date="2020-08" db="EMBL/GenBank/DDBJ databases">
        <title>Genomic Encyclopedia of Type Strains, Phase IV (KMG-IV): sequencing the most valuable type-strain genomes for metagenomic binning, comparative biology and taxonomic classification.</title>
        <authorList>
            <person name="Goeker M."/>
        </authorList>
    </citation>
    <scope>NUCLEOTIDE SEQUENCE [LARGE SCALE GENOMIC DNA]</scope>
    <source>
        <strain evidence="1 2">DSM 5391</strain>
    </source>
</reference>
<evidence type="ECO:0000313" key="1">
    <source>
        <dbReference type="EMBL" id="MBB6447961.1"/>
    </source>
</evidence>
<dbReference type="AlphaFoldDB" id="A0A7X0HWC9"/>
<dbReference type="InterPro" id="IPR026988">
    <property type="entry name" value="YaaC-like"/>
</dbReference>
<proteinExistence type="predicted"/>
<evidence type="ECO:0000313" key="2">
    <source>
        <dbReference type="Proteomes" id="UP000531594"/>
    </source>
</evidence>
<keyword evidence="2" id="KW-1185">Reference proteome</keyword>
<name>A0A7X0HWC9_9BACI</name>
<dbReference type="Pfam" id="PF14175">
    <property type="entry name" value="YaaC"/>
    <property type="match status" value="1"/>
</dbReference>
<dbReference type="Proteomes" id="UP000531594">
    <property type="component" value="Unassembled WGS sequence"/>
</dbReference>
<comment type="caution">
    <text evidence="1">The sequence shown here is derived from an EMBL/GenBank/DDBJ whole genome shotgun (WGS) entry which is preliminary data.</text>
</comment>
<accession>A0A7X0HWC9</accession>
<gene>
    <name evidence="1" type="ORF">HNR53_004683</name>
</gene>
<dbReference type="RefSeq" id="WP_184530386.1">
    <property type="nucleotide sequence ID" value="NZ_JACHGK010000037.1"/>
</dbReference>
<protein>
    <recommendedName>
        <fullName evidence="3">YaaC-like Protein</fullName>
    </recommendedName>
</protein>
<sequence>MIHSYKNFQSFSHFFSASDTQSYLQNGYKKLGIENAEQKGYENSYPFIYYLEHAKIYYEQSMQSPLLIKPILLFYGFVHLIKACILTTNPNYPENTTVLSHGVSTRKRKKQQYEFFDDEVKYQKNGLFPYMLERMFNIKHMEGDKITMREMLQQIPELAPMFTMLEKQNTFMKIPLHQSSFAFPIKVIDHFHMTENRFVEYIQNKSSGTLSFQKKEHNLLLFDCHNSHSHLLPFKYHLEDQDFYFSLLKRDLLNFPELLVHYLLLYNLSMIARYETEWWSELLKTMPNRDYPFIVSFLDVTSEKGPFLAYQYLTTRDI</sequence>
<dbReference type="EMBL" id="JACHGK010000037">
    <property type="protein sequence ID" value="MBB6447961.1"/>
    <property type="molecule type" value="Genomic_DNA"/>
</dbReference>